<keyword evidence="6" id="KW-1185">Reference proteome</keyword>
<dbReference type="PANTHER" id="PTHR34236">
    <property type="entry name" value="DIMETHYL SULFOXIDE REDUCTASE TRANSCRIPTIONAL ACTIVATOR"/>
    <property type="match status" value="1"/>
</dbReference>
<evidence type="ECO:0000256" key="2">
    <source>
        <dbReference type="ARBA" id="ARBA00023163"/>
    </source>
</evidence>
<sequence>MVVEASFMVEDSEFPLSAVFEHLSSVTIELDRVVPTTSAVIPYFWIYTDDTTKLNTDLGDEIGIREVTIIDQVKEAMFVRVNWNLDHESVLTAILNTDVTLLSGKGRGGQWVFTVRAQEQAEISSFRTYCRNHELSVELTQFNSVSPLEDGQEYNLTADQQIALELAYNRGYFESPRRATQEDLGDDLDITRQAVSSLLKRGIGQLIASTLATTEADQPPRPN</sequence>
<protein>
    <submittedName>
        <fullName evidence="5">Helix-turn-helix domain-containing protein</fullName>
    </submittedName>
</protein>
<dbReference type="AlphaFoldDB" id="A0A7J9SIU1"/>
<evidence type="ECO:0000313" key="6">
    <source>
        <dbReference type="Proteomes" id="UP000546257"/>
    </source>
</evidence>
<dbReference type="Pfam" id="PF04967">
    <property type="entry name" value="HTH_10"/>
    <property type="match status" value="1"/>
</dbReference>
<feature type="domain" description="HTH bat-type" evidence="3">
    <location>
        <begin position="156"/>
        <end position="207"/>
    </location>
</feature>
<gene>
    <name evidence="5" type="ORF">H5V44_11345</name>
</gene>
<dbReference type="SUPFAM" id="SSF88659">
    <property type="entry name" value="Sigma3 and sigma4 domains of RNA polymerase sigma factors"/>
    <property type="match status" value="1"/>
</dbReference>
<keyword evidence="1" id="KW-0805">Transcription regulation</keyword>
<keyword evidence="2" id="KW-0804">Transcription</keyword>
<evidence type="ECO:0000259" key="4">
    <source>
        <dbReference type="Pfam" id="PF15915"/>
    </source>
</evidence>
<dbReference type="InterPro" id="IPR031803">
    <property type="entry name" value="BAT_GAF/HTH-assoc"/>
</dbReference>
<proteinExistence type="predicted"/>
<accession>A0A7J9SIU1</accession>
<evidence type="ECO:0000313" key="5">
    <source>
        <dbReference type="EMBL" id="MBB6646870.1"/>
    </source>
</evidence>
<dbReference type="Pfam" id="PF15915">
    <property type="entry name" value="BAT"/>
    <property type="match status" value="1"/>
</dbReference>
<evidence type="ECO:0000259" key="3">
    <source>
        <dbReference type="Pfam" id="PF04967"/>
    </source>
</evidence>
<dbReference type="InterPro" id="IPR007050">
    <property type="entry name" value="HTH_bacterioopsin"/>
</dbReference>
<dbReference type="EMBL" id="JACKXD010000003">
    <property type="protein sequence ID" value="MBB6646870.1"/>
    <property type="molecule type" value="Genomic_DNA"/>
</dbReference>
<dbReference type="RefSeq" id="WP_185193213.1">
    <property type="nucleotide sequence ID" value="NZ_JACKXD010000003.1"/>
</dbReference>
<comment type="caution">
    <text evidence="5">The sequence shown here is derived from an EMBL/GenBank/DDBJ whole genome shotgun (WGS) entry which is preliminary data.</text>
</comment>
<reference evidence="5 6" key="1">
    <citation type="submission" date="2020-08" db="EMBL/GenBank/DDBJ databases">
        <authorList>
            <person name="Seo M.-J."/>
        </authorList>
    </citation>
    <scope>NUCLEOTIDE SEQUENCE [LARGE SCALE GENOMIC DNA]</scope>
    <source>
        <strain evidence="5 6">MBLA0160</strain>
    </source>
</reference>
<evidence type="ECO:0000256" key="1">
    <source>
        <dbReference type="ARBA" id="ARBA00023015"/>
    </source>
</evidence>
<dbReference type="Proteomes" id="UP000546257">
    <property type="component" value="Unassembled WGS sequence"/>
</dbReference>
<name>A0A7J9SIU1_9EURY</name>
<feature type="domain" description="Bacterioopsin transcriptional activator GAF and HTH associated" evidence="4">
    <location>
        <begin position="2"/>
        <end position="145"/>
    </location>
</feature>
<dbReference type="InterPro" id="IPR013324">
    <property type="entry name" value="RNA_pol_sigma_r3/r4-like"/>
</dbReference>
<organism evidence="5 6">
    <name type="scientific">Halobellus ruber</name>
    <dbReference type="NCBI Taxonomy" id="2761102"/>
    <lineage>
        <taxon>Archaea</taxon>
        <taxon>Methanobacteriati</taxon>
        <taxon>Methanobacteriota</taxon>
        <taxon>Stenosarchaea group</taxon>
        <taxon>Halobacteria</taxon>
        <taxon>Halobacteriales</taxon>
        <taxon>Haloferacaceae</taxon>
        <taxon>Halobellus</taxon>
    </lineage>
</organism>
<dbReference type="PANTHER" id="PTHR34236:SF1">
    <property type="entry name" value="DIMETHYL SULFOXIDE REDUCTASE TRANSCRIPTIONAL ACTIVATOR"/>
    <property type="match status" value="1"/>
</dbReference>